<protein>
    <submittedName>
        <fullName evidence="1">Uncharacterized protein</fullName>
    </submittedName>
</protein>
<dbReference type="EMBL" id="GBRH01253767">
    <property type="protein sequence ID" value="JAD44128.1"/>
    <property type="molecule type" value="Transcribed_RNA"/>
</dbReference>
<proteinExistence type="predicted"/>
<sequence>MYKLVVFSDFQFYDARIMQTHDSC</sequence>
<evidence type="ECO:0000313" key="1">
    <source>
        <dbReference type="EMBL" id="JAD44128.1"/>
    </source>
</evidence>
<accession>A0A0A9A2I9</accession>
<name>A0A0A9A2I9_ARUDO</name>
<reference evidence="1" key="2">
    <citation type="journal article" date="2015" name="Data Brief">
        <title>Shoot transcriptome of the giant reed, Arundo donax.</title>
        <authorList>
            <person name="Barrero R.A."/>
            <person name="Guerrero F.D."/>
            <person name="Moolhuijzen P."/>
            <person name="Goolsby J.A."/>
            <person name="Tidwell J."/>
            <person name="Bellgard S.E."/>
            <person name="Bellgard M.I."/>
        </authorList>
    </citation>
    <scope>NUCLEOTIDE SEQUENCE</scope>
    <source>
        <tissue evidence="1">Shoot tissue taken approximately 20 cm above the soil surface</tissue>
    </source>
</reference>
<dbReference type="AlphaFoldDB" id="A0A0A9A2I9"/>
<reference evidence="1" key="1">
    <citation type="submission" date="2014-09" db="EMBL/GenBank/DDBJ databases">
        <authorList>
            <person name="Magalhaes I.L.F."/>
            <person name="Oliveira U."/>
            <person name="Santos F.R."/>
            <person name="Vidigal T.H.D.A."/>
            <person name="Brescovit A.D."/>
            <person name="Santos A.J."/>
        </authorList>
    </citation>
    <scope>NUCLEOTIDE SEQUENCE</scope>
    <source>
        <tissue evidence="1">Shoot tissue taken approximately 20 cm above the soil surface</tissue>
    </source>
</reference>
<organism evidence="1">
    <name type="scientific">Arundo donax</name>
    <name type="common">Giant reed</name>
    <name type="synonym">Donax arundinaceus</name>
    <dbReference type="NCBI Taxonomy" id="35708"/>
    <lineage>
        <taxon>Eukaryota</taxon>
        <taxon>Viridiplantae</taxon>
        <taxon>Streptophyta</taxon>
        <taxon>Embryophyta</taxon>
        <taxon>Tracheophyta</taxon>
        <taxon>Spermatophyta</taxon>
        <taxon>Magnoliopsida</taxon>
        <taxon>Liliopsida</taxon>
        <taxon>Poales</taxon>
        <taxon>Poaceae</taxon>
        <taxon>PACMAD clade</taxon>
        <taxon>Arundinoideae</taxon>
        <taxon>Arundineae</taxon>
        <taxon>Arundo</taxon>
    </lineage>
</organism>